<name>A0ABX6B266_9ACTN</name>
<keyword evidence="3" id="KW-1185">Reference proteome</keyword>
<accession>A0ABX6B266</accession>
<feature type="compositionally biased region" description="Basic and acidic residues" evidence="1">
    <location>
        <begin position="56"/>
        <end position="78"/>
    </location>
</feature>
<evidence type="ECO:0000313" key="3">
    <source>
        <dbReference type="Proteomes" id="UP000326041"/>
    </source>
</evidence>
<dbReference type="GeneID" id="95538173"/>
<reference evidence="2 3" key="1">
    <citation type="submission" date="2017-09" db="EMBL/GenBank/DDBJ databases">
        <authorList>
            <person name="Lee N."/>
            <person name="Cho B.-K."/>
        </authorList>
    </citation>
    <scope>NUCLEOTIDE SEQUENCE [LARGE SCALE GENOMIC DNA]</scope>
    <source>
        <strain evidence="2 3">ATCC 13879</strain>
    </source>
</reference>
<feature type="compositionally biased region" description="Low complexity" evidence="1">
    <location>
        <begin position="35"/>
        <end position="49"/>
    </location>
</feature>
<protein>
    <submittedName>
        <fullName evidence="2">Uncharacterized protein</fullName>
    </submittedName>
</protein>
<dbReference type="EMBL" id="CP023697">
    <property type="protein sequence ID" value="QEV08819.1"/>
    <property type="molecule type" value="Genomic_DNA"/>
</dbReference>
<evidence type="ECO:0000313" key="2">
    <source>
        <dbReference type="EMBL" id="QEV08819.1"/>
    </source>
</evidence>
<feature type="region of interest" description="Disordered" evidence="1">
    <location>
        <begin position="23"/>
        <end position="78"/>
    </location>
</feature>
<sequence length="78" mass="8128">MSTATETAIGEAKGTLTPVGLPRLEHLRGLPPGPGARAGALPGLPPFARSGFAGGLRREADRRGGVEPVDLHRMYRGE</sequence>
<gene>
    <name evidence="2" type="ORF">CP972_27190</name>
</gene>
<dbReference type="Proteomes" id="UP000326041">
    <property type="component" value="Chromosome"/>
</dbReference>
<evidence type="ECO:0000256" key="1">
    <source>
        <dbReference type="SAM" id="MobiDB-lite"/>
    </source>
</evidence>
<organism evidence="2 3">
    <name type="scientific">Streptomyces prasinus</name>
    <dbReference type="NCBI Taxonomy" id="67345"/>
    <lineage>
        <taxon>Bacteria</taxon>
        <taxon>Bacillati</taxon>
        <taxon>Actinomycetota</taxon>
        <taxon>Actinomycetes</taxon>
        <taxon>Kitasatosporales</taxon>
        <taxon>Streptomycetaceae</taxon>
        <taxon>Streptomyces</taxon>
    </lineage>
</organism>
<dbReference type="RefSeq" id="WP_055609334.1">
    <property type="nucleotide sequence ID" value="NZ_CP023697.1"/>
</dbReference>
<proteinExistence type="predicted"/>